<dbReference type="InterPro" id="IPR023299">
    <property type="entry name" value="ATPase_P-typ_cyto_dom_N"/>
</dbReference>
<keyword evidence="4" id="KW-1133">Transmembrane helix</keyword>
<evidence type="ECO:0000256" key="2">
    <source>
        <dbReference type="ARBA" id="ARBA00022692"/>
    </source>
</evidence>
<dbReference type="PANTHER" id="PTHR43520">
    <property type="entry name" value="ATP7, ISOFORM B"/>
    <property type="match status" value="1"/>
</dbReference>
<reference evidence="7" key="1">
    <citation type="journal article" date="2019" name="PeerJ">
        <title>Genes of the pig, Sus scrofa, reconstructed with EvidentialGene.</title>
        <authorList>
            <person name="Gilbert D.G."/>
        </authorList>
    </citation>
    <scope>NUCLEOTIDE SEQUENCE</scope>
</reference>
<feature type="region of interest" description="Disordered" evidence="6">
    <location>
        <begin position="102"/>
        <end position="146"/>
    </location>
</feature>
<dbReference type="GO" id="GO:0016020">
    <property type="term" value="C:membrane"/>
    <property type="evidence" value="ECO:0007669"/>
    <property type="project" value="UniProtKB-SubCell"/>
</dbReference>
<dbReference type="SUPFAM" id="SSF81660">
    <property type="entry name" value="Metal cation-transporting ATPase, ATP-binding domain N"/>
    <property type="match status" value="1"/>
</dbReference>
<dbReference type="Pfam" id="PF00702">
    <property type="entry name" value="Hydrolase"/>
    <property type="match status" value="1"/>
</dbReference>
<dbReference type="InterPro" id="IPR018303">
    <property type="entry name" value="ATPase_P-typ_P_site"/>
</dbReference>
<comment type="subcellular location">
    <subcellularLocation>
        <location evidence="1">Membrane</location>
    </subcellularLocation>
</comment>
<accession>A0A480WPK6</accession>
<feature type="compositionally biased region" description="Polar residues" evidence="6">
    <location>
        <begin position="115"/>
        <end position="131"/>
    </location>
</feature>
<evidence type="ECO:0000256" key="3">
    <source>
        <dbReference type="ARBA" id="ARBA00022967"/>
    </source>
</evidence>
<dbReference type="Gene3D" id="3.40.1110.10">
    <property type="entry name" value="Calcium-transporting ATPase, cytoplasmic domain N"/>
    <property type="match status" value="1"/>
</dbReference>
<keyword evidence="3" id="KW-1278">Translocase</keyword>
<keyword evidence="2" id="KW-0812">Transmembrane</keyword>
<dbReference type="GO" id="GO:0046872">
    <property type="term" value="F:metal ion binding"/>
    <property type="evidence" value="ECO:0007669"/>
    <property type="project" value="UniProtKB-KW"/>
</dbReference>
<evidence type="ECO:0000313" key="7">
    <source>
        <dbReference type="EMBL" id="HDB97920.1"/>
    </source>
</evidence>
<protein>
    <submittedName>
        <fullName evidence="7">Uncharacterized protein</fullName>
    </submittedName>
</protein>
<dbReference type="AlphaFoldDB" id="A0A480WPK6"/>
<evidence type="ECO:0000256" key="5">
    <source>
        <dbReference type="ARBA" id="ARBA00023136"/>
    </source>
</evidence>
<sequence>MRLFWQIKTVMFDKTGTITHGVPKVMRVLLLVDVATLPLRKVLAVVGTAEASSEHPLGVAVTRYCKEELGTETLGYCTDFQAVPGCGIGCKVSNVEGVLAQGERQQGRPTAHRNGVSSMPSETGTAASVSATRPAGHGKCHAGSPPGSLLQRRWLWAGRPPPQRSLQLNLDTDGRT</sequence>
<dbReference type="EMBL" id="DQIR01138536">
    <property type="protein sequence ID" value="HDA94012.1"/>
    <property type="molecule type" value="Transcribed_RNA"/>
</dbReference>
<dbReference type="PROSITE" id="PS00154">
    <property type="entry name" value="ATPASE_E1_E2"/>
    <property type="match status" value="1"/>
</dbReference>
<dbReference type="GO" id="GO:0000166">
    <property type="term" value="F:nucleotide binding"/>
    <property type="evidence" value="ECO:0007669"/>
    <property type="project" value="InterPro"/>
</dbReference>
<evidence type="ECO:0000256" key="6">
    <source>
        <dbReference type="SAM" id="MobiDB-lite"/>
    </source>
</evidence>
<evidence type="ECO:0000256" key="1">
    <source>
        <dbReference type="ARBA" id="ARBA00004370"/>
    </source>
</evidence>
<keyword evidence="5" id="KW-0472">Membrane</keyword>
<organism evidence="7">
    <name type="scientific">Sus scrofa</name>
    <name type="common">Pig</name>
    <dbReference type="NCBI Taxonomy" id="9823"/>
    <lineage>
        <taxon>Eukaryota</taxon>
        <taxon>Metazoa</taxon>
        <taxon>Chordata</taxon>
        <taxon>Craniata</taxon>
        <taxon>Vertebrata</taxon>
        <taxon>Euteleostomi</taxon>
        <taxon>Mammalia</taxon>
        <taxon>Eutheria</taxon>
        <taxon>Laurasiatheria</taxon>
        <taxon>Artiodactyla</taxon>
        <taxon>Suina</taxon>
        <taxon>Suidae</taxon>
        <taxon>Sus</taxon>
    </lineage>
</organism>
<dbReference type="EMBL" id="DQIR01242443">
    <property type="protein sequence ID" value="HDB97920.1"/>
    <property type="molecule type" value="Transcribed_RNA"/>
</dbReference>
<dbReference type="PANTHER" id="PTHR43520:SF30">
    <property type="entry name" value="COPPER-TRANSPORTING ATPASE 2"/>
    <property type="match status" value="1"/>
</dbReference>
<proteinExistence type="predicted"/>
<evidence type="ECO:0000256" key="4">
    <source>
        <dbReference type="ARBA" id="ARBA00022989"/>
    </source>
</evidence>
<name>A0A480WPK6_PIG</name>